<dbReference type="InterPro" id="IPR001268">
    <property type="entry name" value="NADH_UbQ_OxRdtase_30kDa_su"/>
</dbReference>
<evidence type="ECO:0000256" key="5">
    <source>
        <dbReference type="ARBA" id="ARBA00022967"/>
    </source>
</evidence>
<dbReference type="Gene3D" id="3.30.460.80">
    <property type="entry name" value="NADH:ubiquinone oxidoreductase, 30kDa subunit"/>
    <property type="match status" value="1"/>
</dbReference>
<dbReference type="EMBL" id="CAJHNJ030000048">
    <property type="protein sequence ID" value="CAG9132377.1"/>
    <property type="molecule type" value="Genomic_DNA"/>
</dbReference>
<dbReference type="FunFam" id="3.30.460.80:FF:000002">
    <property type="entry name" value="NADH dehydrogenase iron-sulfur protein 3, mitochondrial"/>
    <property type="match status" value="1"/>
</dbReference>
<keyword evidence="4 9" id="KW-0813">Transport</keyword>
<evidence type="ECO:0000256" key="1">
    <source>
        <dbReference type="ARBA" id="ARBA00004173"/>
    </source>
</evidence>
<dbReference type="PANTHER" id="PTHR10884">
    <property type="entry name" value="NADH DEHYDROGENASE UBIQUINONE IRON-SULFUR PROTEIN 3"/>
    <property type="match status" value="1"/>
</dbReference>
<dbReference type="InterPro" id="IPR037232">
    <property type="entry name" value="NADH_quin_OxRdtase_su_C/D-like"/>
</dbReference>
<dbReference type="PANTHER" id="PTHR10884:SF14">
    <property type="entry name" value="NADH DEHYDROGENASE [UBIQUINONE] IRON-SULFUR PROTEIN 3, MITOCHONDRIAL"/>
    <property type="match status" value="1"/>
</dbReference>
<dbReference type="GO" id="GO:0016020">
    <property type="term" value="C:membrane"/>
    <property type="evidence" value="ECO:0007669"/>
    <property type="project" value="UniProtKB-ARBA"/>
</dbReference>
<dbReference type="Proteomes" id="UP000653454">
    <property type="component" value="Unassembled WGS sequence"/>
</dbReference>
<dbReference type="HAMAP" id="MF_01357">
    <property type="entry name" value="NDH1_NuoC"/>
    <property type="match status" value="1"/>
</dbReference>
<dbReference type="InterPro" id="IPR010218">
    <property type="entry name" value="NADH_DH_suC"/>
</dbReference>
<comment type="caution">
    <text evidence="11">The sequence shown here is derived from an EMBL/GenBank/DDBJ whole genome shotgun (WGS) entry which is preliminary data.</text>
</comment>
<evidence type="ECO:0000256" key="6">
    <source>
        <dbReference type="ARBA" id="ARBA00023027"/>
    </source>
</evidence>
<comment type="similarity">
    <text evidence="2 9">Belongs to the complex I 30 kDa subunit family.</text>
</comment>
<reference evidence="11" key="1">
    <citation type="submission" date="2020-11" db="EMBL/GenBank/DDBJ databases">
        <authorList>
            <person name="Whiteford S."/>
        </authorList>
    </citation>
    <scope>NUCLEOTIDE SEQUENCE</scope>
</reference>
<dbReference type="GO" id="GO:0016651">
    <property type="term" value="F:oxidoreductase activity, acting on NAD(P)H"/>
    <property type="evidence" value="ECO:0007669"/>
    <property type="project" value="InterPro"/>
</dbReference>
<feature type="domain" description="NADH:ubiquinone oxidoreductase 30kDa subunit" evidence="10">
    <location>
        <begin position="98"/>
        <end position="218"/>
    </location>
</feature>
<dbReference type="Pfam" id="PF00329">
    <property type="entry name" value="Complex1_30kDa"/>
    <property type="match status" value="1"/>
</dbReference>
<keyword evidence="12" id="KW-1185">Reference proteome</keyword>
<evidence type="ECO:0000256" key="2">
    <source>
        <dbReference type="ARBA" id="ARBA00007569"/>
    </source>
</evidence>
<dbReference type="PROSITE" id="PS00542">
    <property type="entry name" value="COMPLEX1_30K"/>
    <property type="match status" value="1"/>
</dbReference>
<evidence type="ECO:0000259" key="10">
    <source>
        <dbReference type="Pfam" id="PF00329"/>
    </source>
</evidence>
<comment type="catalytic activity">
    <reaction evidence="8">
        <text>a ubiquinone + NADH + 5 H(+)(in) = a ubiquinol + NAD(+) + 4 H(+)(out)</text>
        <dbReference type="Rhea" id="RHEA:29091"/>
        <dbReference type="Rhea" id="RHEA-COMP:9565"/>
        <dbReference type="Rhea" id="RHEA-COMP:9566"/>
        <dbReference type="ChEBI" id="CHEBI:15378"/>
        <dbReference type="ChEBI" id="CHEBI:16389"/>
        <dbReference type="ChEBI" id="CHEBI:17976"/>
        <dbReference type="ChEBI" id="CHEBI:57540"/>
        <dbReference type="ChEBI" id="CHEBI:57945"/>
        <dbReference type="EC" id="7.1.1.2"/>
    </reaction>
</comment>
<dbReference type="InterPro" id="IPR020396">
    <property type="entry name" value="NADH_UbQ_OxRdtase_CS"/>
</dbReference>
<proteinExistence type="inferred from homology"/>
<evidence type="ECO:0000313" key="11">
    <source>
        <dbReference type="EMBL" id="CAG9132377.1"/>
    </source>
</evidence>
<dbReference type="GO" id="GO:0008137">
    <property type="term" value="F:NADH dehydrogenase (ubiquinone) activity"/>
    <property type="evidence" value="ECO:0007669"/>
    <property type="project" value="UniProtKB-EC"/>
</dbReference>
<evidence type="ECO:0000256" key="3">
    <source>
        <dbReference type="ARBA" id="ARBA00020084"/>
    </source>
</evidence>
<organism evidence="11 12">
    <name type="scientific">Plutella xylostella</name>
    <name type="common">Diamondback moth</name>
    <name type="synonym">Plutella maculipennis</name>
    <dbReference type="NCBI Taxonomy" id="51655"/>
    <lineage>
        <taxon>Eukaryota</taxon>
        <taxon>Metazoa</taxon>
        <taxon>Ecdysozoa</taxon>
        <taxon>Arthropoda</taxon>
        <taxon>Hexapoda</taxon>
        <taxon>Insecta</taxon>
        <taxon>Pterygota</taxon>
        <taxon>Neoptera</taxon>
        <taxon>Endopterygota</taxon>
        <taxon>Lepidoptera</taxon>
        <taxon>Glossata</taxon>
        <taxon>Ditrysia</taxon>
        <taxon>Yponomeutoidea</taxon>
        <taxon>Plutellidae</taxon>
        <taxon>Plutella</taxon>
    </lineage>
</organism>
<name>A0A8S4FZ17_PLUXY</name>
<evidence type="ECO:0000256" key="9">
    <source>
        <dbReference type="RuleBase" id="RU003456"/>
    </source>
</evidence>
<keyword evidence="7" id="KW-0830">Ubiquinone</keyword>
<keyword evidence="6 9" id="KW-0520">NAD</keyword>
<evidence type="ECO:0000256" key="7">
    <source>
        <dbReference type="ARBA" id="ARBA00023075"/>
    </source>
</evidence>
<gene>
    <name evidence="11" type="ORF">PLXY2_LOCUS10625</name>
</gene>
<evidence type="ECO:0000313" key="12">
    <source>
        <dbReference type="Proteomes" id="UP000653454"/>
    </source>
</evidence>
<evidence type="ECO:0000256" key="4">
    <source>
        <dbReference type="ARBA" id="ARBA00022448"/>
    </source>
</evidence>
<accession>A0A8S4FZ17</accession>
<evidence type="ECO:0000256" key="8">
    <source>
        <dbReference type="ARBA" id="ARBA00049551"/>
    </source>
</evidence>
<protein>
    <recommendedName>
        <fullName evidence="3">NADH dehydrogenase [ubiquinone] iron-sulfur protein 3, mitochondrial</fullName>
    </recommendedName>
</protein>
<dbReference type="GO" id="GO:0005739">
    <property type="term" value="C:mitochondrion"/>
    <property type="evidence" value="ECO:0007669"/>
    <property type="project" value="UniProtKB-SubCell"/>
</dbReference>
<sequence>MYNIFSTRRSATFIATFIKRHIHQQRRLLQKKTPEKDDVQVPLSQFCLNPIKTGARTLKPHDNAKRQQLYEFGLYVAACMPKYVQKIQMQHTDELEILVAPEGLFPVLSFMCHHQNACFNTCPCVTAMDVLSREYRFEVVYNILSMRFCRWARVKTYTDELTPLHSAYELWNGVNWYEREVYDMFGVVFTHHPDLRRILTDYGFEGHPLRKDYPLIGYTEVRFDDELKKIVYEPVEYAQQYRAFSLDSPWTYHSNFHEGFDGEMPKKK</sequence>
<comment type="subcellular location">
    <subcellularLocation>
        <location evidence="1">Mitochondrion</location>
    </subcellularLocation>
</comment>
<dbReference type="AlphaFoldDB" id="A0A8S4FZ17"/>
<keyword evidence="5 9" id="KW-1278">Translocase</keyword>
<dbReference type="SUPFAM" id="SSF143243">
    <property type="entry name" value="Nqo5-like"/>
    <property type="match status" value="1"/>
</dbReference>